<gene>
    <name evidence="1" type="ORF">GCM10010411_74310</name>
</gene>
<dbReference type="SMART" id="SM01260">
    <property type="entry name" value="LANC_like"/>
    <property type="match status" value="1"/>
</dbReference>
<dbReference type="Pfam" id="PF05147">
    <property type="entry name" value="LANC_like"/>
    <property type="match status" value="1"/>
</dbReference>
<dbReference type="SUPFAM" id="SSF158745">
    <property type="entry name" value="LanC-like"/>
    <property type="match status" value="1"/>
</dbReference>
<protein>
    <submittedName>
        <fullName evidence="1">Lanthionine synthetase C family protein</fullName>
    </submittedName>
</protein>
<dbReference type="Gene3D" id="1.50.10.20">
    <property type="match status" value="1"/>
</dbReference>
<evidence type="ECO:0000313" key="2">
    <source>
        <dbReference type="Proteomes" id="UP001501509"/>
    </source>
</evidence>
<dbReference type="RefSeq" id="WP_344547186.1">
    <property type="nucleotide sequence ID" value="NZ_BAAATD010000013.1"/>
</dbReference>
<dbReference type="Proteomes" id="UP001501509">
    <property type="component" value="Unassembled WGS sequence"/>
</dbReference>
<comment type="caution">
    <text evidence="1">The sequence shown here is derived from an EMBL/GenBank/DDBJ whole genome shotgun (WGS) entry which is preliminary data.</text>
</comment>
<sequence>MTRNDESSAARTHPQDNGADDTALLAQSLARGAAGTALLHIERAHTQIGTWQTARAWVNTATREEIIASHHTGLFYGAPAITFVLRTAQADGIPRYRSSINTLHGHLTRTTELRLQAANARIERGETTTFAEYDLFYGLTGIGALLLRHSPEVPQLQHILTYLVQLTRPLPDGRPGWWVAHAPDPLLPTPGGHLNLGMAHGAAGILAFLSTAARRGRTVPGQLDAIADLGEWFDRWQQDGPAGPWWPQWISGSELTTAGRSAQTGPPRPSWCYGTPGIGRAQQLAAIALADAARQRRAEHALAASLTDPDQLALITDPGLCHGIAGVYQTAWRAARDALTPTISQQLPAVINLLHQHTPPADPAGLLDGSAGLALAQHTAAHPDTPPLSGWDACLLID</sequence>
<keyword evidence="2" id="KW-1185">Reference proteome</keyword>
<dbReference type="EMBL" id="BAAATD010000013">
    <property type="protein sequence ID" value="GAA2626507.1"/>
    <property type="molecule type" value="Genomic_DNA"/>
</dbReference>
<accession>A0ABP6CUT8</accession>
<dbReference type="PRINTS" id="PR01955">
    <property type="entry name" value="LANCFRANKIA"/>
</dbReference>
<organism evidence="1 2">
    <name type="scientific">Actinomadura fulvescens</name>
    <dbReference type="NCBI Taxonomy" id="46160"/>
    <lineage>
        <taxon>Bacteria</taxon>
        <taxon>Bacillati</taxon>
        <taxon>Actinomycetota</taxon>
        <taxon>Actinomycetes</taxon>
        <taxon>Streptosporangiales</taxon>
        <taxon>Thermomonosporaceae</taxon>
        <taxon>Actinomadura</taxon>
    </lineage>
</organism>
<name>A0ABP6CUT8_9ACTN</name>
<dbReference type="InterPro" id="IPR033889">
    <property type="entry name" value="LanC"/>
</dbReference>
<reference evidence="2" key="1">
    <citation type="journal article" date="2019" name="Int. J. Syst. Evol. Microbiol.">
        <title>The Global Catalogue of Microorganisms (GCM) 10K type strain sequencing project: providing services to taxonomists for standard genome sequencing and annotation.</title>
        <authorList>
            <consortium name="The Broad Institute Genomics Platform"/>
            <consortium name="The Broad Institute Genome Sequencing Center for Infectious Disease"/>
            <person name="Wu L."/>
            <person name="Ma J."/>
        </authorList>
    </citation>
    <scope>NUCLEOTIDE SEQUENCE [LARGE SCALE GENOMIC DNA]</scope>
    <source>
        <strain evidence="2">JCM 6833</strain>
    </source>
</reference>
<dbReference type="CDD" id="cd04793">
    <property type="entry name" value="LanC"/>
    <property type="match status" value="1"/>
</dbReference>
<dbReference type="PRINTS" id="PR01950">
    <property type="entry name" value="LANCSUPER"/>
</dbReference>
<evidence type="ECO:0000313" key="1">
    <source>
        <dbReference type="EMBL" id="GAA2626507.1"/>
    </source>
</evidence>
<dbReference type="InterPro" id="IPR007822">
    <property type="entry name" value="LANC-like"/>
</dbReference>
<proteinExistence type="predicted"/>